<evidence type="ECO:0000256" key="1">
    <source>
        <dbReference type="PROSITE-ProRule" id="PRU00047"/>
    </source>
</evidence>
<keyword evidence="1" id="KW-0863">Zinc-finger</keyword>
<dbReference type="InterPro" id="IPR036875">
    <property type="entry name" value="Znf_CCHC_sf"/>
</dbReference>
<keyword evidence="1" id="KW-0862">Zinc</keyword>
<reference evidence="4 5" key="1">
    <citation type="submission" date="2024-01" db="EMBL/GenBank/DDBJ databases">
        <title>The genome of the rayed Mediterranean limpet Patella caerulea (Linnaeus, 1758).</title>
        <authorList>
            <person name="Anh-Thu Weber A."/>
            <person name="Halstead-Nussloch G."/>
        </authorList>
    </citation>
    <scope>NUCLEOTIDE SEQUENCE [LARGE SCALE GENOMIC DNA]</scope>
    <source>
        <strain evidence="4">AATW-2023a</strain>
        <tissue evidence="4">Whole specimen</tissue>
    </source>
</reference>
<dbReference type="GO" id="GO:0006508">
    <property type="term" value="P:proteolysis"/>
    <property type="evidence" value="ECO:0007669"/>
    <property type="project" value="InterPro"/>
</dbReference>
<dbReference type="EMBL" id="JAZGQO010000001">
    <property type="protein sequence ID" value="KAK6195699.1"/>
    <property type="molecule type" value="Genomic_DNA"/>
</dbReference>
<dbReference type="InterPro" id="IPR001878">
    <property type="entry name" value="Znf_CCHC"/>
</dbReference>
<dbReference type="Proteomes" id="UP001347796">
    <property type="component" value="Unassembled WGS sequence"/>
</dbReference>
<dbReference type="GO" id="GO:0008270">
    <property type="term" value="F:zinc ion binding"/>
    <property type="evidence" value="ECO:0007669"/>
    <property type="project" value="UniProtKB-KW"/>
</dbReference>
<dbReference type="PANTHER" id="PTHR33198:SF20">
    <property type="entry name" value="RETROTRANSPOSON GAG DOMAIN-CONTAINING PROTEIN"/>
    <property type="match status" value="1"/>
</dbReference>
<dbReference type="PROSITE" id="PS50158">
    <property type="entry name" value="ZF_CCHC"/>
    <property type="match status" value="1"/>
</dbReference>
<protein>
    <recommendedName>
        <fullName evidence="3">CCHC-type domain-containing protein</fullName>
    </recommendedName>
</protein>
<feature type="compositionally biased region" description="Polar residues" evidence="2">
    <location>
        <begin position="185"/>
        <end position="195"/>
    </location>
</feature>
<feature type="domain" description="CCHC-type" evidence="3">
    <location>
        <begin position="222"/>
        <end position="235"/>
    </location>
</feature>
<evidence type="ECO:0000259" key="3">
    <source>
        <dbReference type="PROSITE" id="PS50158"/>
    </source>
</evidence>
<accession>A0AAN8KBT0</accession>
<dbReference type="GO" id="GO:0004190">
    <property type="term" value="F:aspartic-type endopeptidase activity"/>
    <property type="evidence" value="ECO:0007669"/>
    <property type="project" value="InterPro"/>
</dbReference>
<dbReference type="InterPro" id="IPR001969">
    <property type="entry name" value="Aspartic_peptidase_AS"/>
</dbReference>
<dbReference type="PANTHER" id="PTHR33198">
    <property type="entry name" value="ANK_REP_REGION DOMAIN-CONTAINING PROTEIN-RELATED"/>
    <property type="match status" value="1"/>
</dbReference>
<name>A0AAN8KBT0_PATCE</name>
<dbReference type="SUPFAM" id="SSF57756">
    <property type="entry name" value="Retrovirus zinc finger-like domains"/>
    <property type="match status" value="1"/>
</dbReference>
<evidence type="ECO:0000313" key="5">
    <source>
        <dbReference type="Proteomes" id="UP001347796"/>
    </source>
</evidence>
<dbReference type="AlphaFoldDB" id="A0AAN8KBT0"/>
<evidence type="ECO:0000256" key="2">
    <source>
        <dbReference type="SAM" id="MobiDB-lite"/>
    </source>
</evidence>
<feature type="compositionally biased region" description="Basic residues" evidence="2">
    <location>
        <begin position="172"/>
        <end position="184"/>
    </location>
</feature>
<feature type="region of interest" description="Disordered" evidence="2">
    <location>
        <begin position="161"/>
        <end position="195"/>
    </location>
</feature>
<dbReference type="PROSITE" id="PS00141">
    <property type="entry name" value="ASP_PROTEASE"/>
    <property type="match status" value="1"/>
</dbReference>
<comment type="caution">
    <text evidence="4">The sequence shown here is derived from an EMBL/GenBank/DDBJ whole genome shotgun (WGS) entry which is preliminary data.</text>
</comment>
<proteinExistence type="predicted"/>
<dbReference type="SMART" id="SM00343">
    <property type="entry name" value="ZnF_C2HC"/>
    <property type="match status" value="2"/>
</dbReference>
<sequence>MFDNYIEAIIGGYNYSDGRKRALLLHCIGPEAQRVFNTLREDDEVFLERTEFLKAKKMLSKKYTTKIHEIAARVAFIKRQQLPVDDYILALRHLSLNGCNFRNENEAIRDQFVEKTSVHGIVEKLMGKSDLILDKTVDFARNIEQSRLDARMVDNTNSARQSYEVNAANFKPKSRSKSRPRPSRQHTPTPATKSTPGRHCYRCGFAAHLANSTQCRAIKETCRKCGKQGHYSHVCMGQSTVNHIDDVVFVLTLTSSTFNNSITCHLLINDIPTSLMVDTGSARTLIDKVMYYNTFSQFPLQLLLVR</sequence>
<dbReference type="GO" id="GO:0003676">
    <property type="term" value="F:nucleic acid binding"/>
    <property type="evidence" value="ECO:0007669"/>
    <property type="project" value="InterPro"/>
</dbReference>
<organism evidence="4 5">
    <name type="scientific">Patella caerulea</name>
    <name type="common">Rayed Mediterranean limpet</name>
    <dbReference type="NCBI Taxonomy" id="87958"/>
    <lineage>
        <taxon>Eukaryota</taxon>
        <taxon>Metazoa</taxon>
        <taxon>Spiralia</taxon>
        <taxon>Lophotrochozoa</taxon>
        <taxon>Mollusca</taxon>
        <taxon>Gastropoda</taxon>
        <taxon>Patellogastropoda</taxon>
        <taxon>Patelloidea</taxon>
        <taxon>Patellidae</taxon>
        <taxon>Patella</taxon>
    </lineage>
</organism>
<dbReference type="Gene3D" id="4.10.60.10">
    <property type="entry name" value="Zinc finger, CCHC-type"/>
    <property type="match status" value="1"/>
</dbReference>
<keyword evidence="5" id="KW-1185">Reference proteome</keyword>
<gene>
    <name evidence="4" type="ORF">SNE40_001071</name>
</gene>
<keyword evidence="1" id="KW-0479">Metal-binding</keyword>
<evidence type="ECO:0000313" key="4">
    <source>
        <dbReference type="EMBL" id="KAK6195699.1"/>
    </source>
</evidence>